<dbReference type="Proteomes" id="UP000053791">
    <property type="component" value="Unassembled WGS sequence"/>
</dbReference>
<name>A0A0X3TY72_9RHOB</name>
<dbReference type="EMBL" id="LQBQ01000012">
    <property type="protein sequence ID" value="KUJ80713.1"/>
    <property type="molecule type" value="Genomic_DNA"/>
</dbReference>
<dbReference type="AlphaFoldDB" id="A0A0X3TY72"/>
<keyword evidence="2" id="KW-1185">Reference proteome</keyword>
<protein>
    <submittedName>
        <fullName evidence="1">Uncharacterized protein</fullName>
    </submittedName>
</protein>
<sequence>MQGPDRRQTVRASFFARIRENVYDGRTRRDRRNAMTLRTLACAVAVGLFATAASACELHKQTQSCAPGTVWDSESQSCVKAVNS</sequence>
<evidence type="ECO:0000313" key="1">
    <source>
        <dbReference type="EMBL" id="KUJ80713.1"/>
    </source>
</evidence>
<accession>A0A0X3TY72</accession>
<organism evidence="1 2">
    <name type="scientific">Ruegeria marisrubri</name>
    <dbReference type="NCBI Taxonomy" id="1685379"/>
    <lineage>
        <taxon>Bacteria</taxon>
        <taxon>Pseudomonadati</taxon>
        <taxon>Pseudomonadota</taxon>
        <taxon>Alphaproteobacteria</taxon>
        <taxon>Rhodobacterales</taxon>
        <taxon>Roseobacteraceae</taxon>
        <taxon>Ruegeria</taxon>
    </lineage>
</organism>
<comment type="caution">
    <text evidence="1">The sequence shown here is derived from an EMBL/GenBank/DDBJ whole genome shotgun (WGS) entry which is preliminary data.</text>
</comment>
<dbReference type="STRING" id="1685379.AVO45_06685"/>
<proteinExistence type="predicted"/>
<gene>
    <name evidence="1" type="ORF">AVO45_06685</name>
</gene>
<evidence type="ECO:0000313" key="2">
    <source>
        <dbReference type="Proteomes" id="UP000053791"/>
    </source>
</evidence>
<reference evidence="1 2" key="1">
    <citation type="submission" date="2015-12" db="EMBL/GenBank/DDBJ databases">
        <authorList>
            <person name="Shamseldin A."/>
            <person name="Moawad H."/>
            <person name="Abd El-Rahim W.M."/>
            <person name="Sadowsky M.J."/>
        </authorList>
    </citation>
    <scope>NUCLEOTIDE SEQUENCE [LARGE SCALE GENOMIC DNA]</scope>
    <source>
        <strain evidence="1 2">ZGT118</strain>
    </source>
</reference>